<keyword evidence="4" id="KW-1185">Reference proteome</keyword>
<name>A0ABS4K1J5_9CLOT</name>
<accession>A0ABS4K1J5</accession>
<feature type="domain" description="Putative zinc-finger" evidence="2">
    <location>
        <begin position="5"/>
        <end position="38"/>
    </location>
</feature>
<comment type="caution">
    <text evidence="3">The sequence shown here is derived from an EMBL/GenBank/DDBJ whole genome shotgun (WGS) entry which is preliminary data.</text>
</comment>
<protein>
    <recommendedName>
        <fullName evidence="2">Putative zinc-finger domain-containing protein</fullName>
    </recommendedName>
</protein>
<feature type="transmembrane region" description="Helical" evidence="1">
    <location>
        <begin position="75"/>
        <end position="96"/>
    </location>
</feature>
<dbReference type="Proteomes" id="UP001519308">
    <property type="component" value="Unassembled WGS sequence"/>
</dbReference>
<dbReference type="EMBL" id="JAGGLL010000009">
    <property type="protein sequence ID" value="MBP2021650.1"/>
    <property type="molecule type" value="Genomic_DNA"/>
</dbReference>
<proteinExistence type="predicted"/>
<organism evidence="3 4">
    <name type="scientific">Clostridium punense</name>
    <dbReference type="NCBI Taxonomy" id="1054297"/>
    <lineage>
        <taxon>Bacteria</taxon>
        <taxon>Bacillati</taxon>
        <taxon>Bacillota</taxon>
        <taxon>Clostridia</taxon>
        <taxon>Eubacteriales</taxon>
        <taxon>Clostridiaceae</taxon>
        <taxon>Clostridium</taxon>
    </lineage>
</organism>
<evidence type="ECO:0000259" key="2">
    <source>
        <dbReference type="Pfam" id="PF13490"/>
    </source>
</evidence>
<keyword evidence="1" id="KW-0812">Transmembrane</keyword>
<dbReference type="RefSeq" id="WP_021281257.1">
    <property type="nucleotide sequence ID" value="NZ_JAGGLL010000009.1"/>
</dbReference>
<gene>
    <name evidence="3" type="ORF">J2Z44_001446</name>
</gene>
<keyword evidence="1" id="KW-0472">Membrane</keyword>
<keyword evidence="1" id="KW-1133">Transmembrane helix</keyword>
<dbReference type="InterPro" id="IPR027383">
    <property type="entry name" value="Znf_put"/>
</dbReference>
<evidence type="ECO:0000256" key="1">
    <source>
        <dbReference type="SAM" id="Phobius"/>
    </source>
</evidence>
<evidence type="ECO:0000313" key="4">
    <source>
        <dbReference type="Proteomes" id="UP001519308"/>
    </source>
</evidence>
<sequence>MDVKCDVIGDLLPLYIDNLTSEGSNELIEEHLNKCELCKDLYDDMIMELPHECQNNKDISDISEIKLMKKIKSKICTVITTIIVIFSVLGFILGVYGRVIFQEGNPAPLISSIIKLEFSNAKYVKYSNTPDRYISEIKSDVESYKVMKEFMKEKGWTFNEQMGSAFIFEKDGELITIDTRQYTKRYFLWHIPKEESKVKKTGR</sequence>
<reference evidence="3 4" key="1">
    <citation type="submission" date="2021-03" db="EMBL/GenBank/DDBJ databases">
        <title>Genomic Encyclopedia of Type Strains, Phase IV (KMG-IV): sequencing the most valuable type-strain genomes for metagenomic binning, comparative biology and taxonomic classification.</title>
        <authorList>
            <person name="Goeker M."/>
        </authorList>
    </citation>
    <scope>NUCLEOTIDE SEQUENCE [LARGE SCALE GENOMIC DNA]</scope>
    <source>
        <strain evidence="3 4">DSM 28650</strain>
    </source>
</reference>
<evidence type="ECO:0000313" key="3">
    <source>
        <dbReference type="EMBL" id="MBP2021650.1"/>
    </source>
</evidence>
<dbReference type="Pfam" id="PF13490">
    <property type="entry name" value="zf-HC2"/>
    <property type="match status" value="1"/>
</dbReference>